<dbReference type="SUPFAM" id="SSF52058">
    <property type="entry name" value="L domain-like"/>
    <property type="match status" value="2"/>
</dbReference>
<sequence>MNNSIQAISTEAFSDLRYLQTLEVSFESQLDVFDFKSSLKSLNASLFNELILKSNGWTSLPDNLLDDLDGFKLTVFSLNQNDFEIMNASILKPLFGLKKFLCIKCSITHFKANGLQKVKSIDLTGNNIFEVPDFCDTTGKHSLAPLLQKLILTDNAIRLILPSSFKCLISLQSLILNGNRMKELKKNSFSILPILIRLSITHIPRLNFRQEAFSSTSLRILQLSQNGFRFDHVDNVKYFRGLFINTFNLEKIDLSKNYLPHKPQYTLEMFSPLKQLRSLNIATTGIATIPEGLFQNMPYLKNLNLIGNKIARWNPPTFENMTNLRKLNLDGNQINIINKTSFPTLLLNKLKTFEISNNPFWCTCDQRWFLNMLRSTNITKKMPNWPVFYSCYLKLTSCNDFDFDAFVVYCDSDRQWVHNDLIKRLKDKGLKICIHHRDFEVGEPIINNIEKFMNKSWKIIVVMSNDFAKSEWCQWEVNLALERRRRQGMDALVLIMYRQIDSKHMTSGLRTLLNTTPHLIFTEGLGERMFWNAVVNGINKSLMLPPTAILSNS</sequence>
<keyword evidence="10" id="KW-0325">Glycoprotein</keyword>
<dbReference type="PROSITE" id="PS50104">
    <property type="entry name" value="TIR"/>
    <property type="match status" value="1"/>
</dbReference>
<dbReference type="EMBL" id="CACVKT020003597">
    <property type="protein sequence ID" value="CAC5384595.1"/>
    <property type="molecule type" value="Genomic_DNA"/>
</dbReference>
<name>A0A6J8BKX4_MYTCO</name>
<dbReference type="SMART" id="SM00369">
    <property type="entry name" value="LRR_TYP"/>
    <property type="match status" value="6"/>
</dbReference>
<keyword evidence="8" id="KW-0472">Membrane</keyword>
<protein>
    <recommendedName>
        <fullName evidence="11">TIR domain-containing protein</fullName>
    </recommendedName>
</protein>
<keyword evidence="6" id="KW-0677">Repeat</keyword>
<dbReference type="GO" id="GO:0007165">
    <property type="term" value="P:signal transduction"/>
    <property type="evidence" value="ECO:0007669"/>
    <property type="project" value="InterPro"/>
</dbReference>
<dbReference type="Gene3D" id="3.80.10.10">
    <property type="entry name" value="Ribonuclease Inhibitor"/>
    <property type="match status" value="2"/>
</dbReference>
<dbReference type="SUPFAM" id="SSF52200">
    <property type="entry name" value="Toll/Interleukin receptor TIR domain"/>
    <property type="match status" value="1"/>
</dbReference>
<keyword evidence="3" id="KW-0433">Leucine-rich repeat</keyword>
<keyword evidence="5" id="KW-0732">Signal</keyword>
<keyword evidence="13" id="KW-1185">Reference proteome</keyword>
<dbReference type="Pfam" id="PF13855">
    <property type="entry name" value="LRR_8"/>
    <property type="match status" value="1"/>
</dbReference>
<dbReference type="PANTHER" id="PTHR24365:SF541">
    <property type="entry name" value="PROTEIN TOLL-RELATED"/>
    <property type="match status" value="1"/>
</dbReference>
<comment type="subcellular location">
    <subcellularLocation>
        <location evidence="1">Membrane</location>
        <topology evidence="1">Single-pass membrane protein</topology>
    </subcellularLocation>
</comment>
<evidence type="ECO:0000256" key="2">
    <source>
        <dbReference type="ARBA" id="ARBA00009634"/>
    </source>
</evidence>
<evidence type="ECO:0000256" key="3">
    <source>
        <dbReference type="ARBA" id="ARBA00022614"/>
    </source>
</evidence>
<dbReference type="InterPro" id="IPR001611">
    <property type="entry name" value="Leu-rich_rpt"/>
</dbReference>
<evidence type="ECO:0000313" key="12">
    <source>
        <dbReference type="EMBL" id="CAC5384595.1"/>
    </source>
</evidence>
<dbReference type="PANTHER" id="PTHR24365">
    <property type="entry name" value="TOLL-LIKE RECEPTOR"/>
    <property type="match status" value="1"/>
</dbReference>
<evidence type="ECO:0000313" key="13">
    <source>
        <dbReference type="Proteomes" id="UP000507470"/>
    </source>
</evidence>
<evidence type="ECO:0000259" key="11">
    <source>
        <dbReference type="PROSITE" id="PS50104"/>
    </source>
</evidence>
<evidence type="ECO:0000256" key="7">
    <source>
        <dbReference type="ARBA" id="ARBA00022989"/>
    </source>
</evidence>
<dbReference type="GO" id="GO:0038023">
    <property type="term" value="F:signaling receptor activity"/>
    <property type="evidence" value="ECO:0007669"/>
    <property type="project" value="TreeGrafter"/>
</dbReference>
<proteinExistence type="inferred from homology"/>
<evidence type="ECO:0000256" key="10">
    <source>
        <dbReference type="ARBA" id="ARBA00023180"/>
    </source>
</evidence>
<dbReference type="GO" id="GO:0005886">
    <property type="term" value="C:plasma membrane"/>
    <property type="evidence" value="ECO:0007669"/>
    <property type="project" value="TreeGrafter"/>
</dbReference>
<dbReference type="Proteomes" id="UP000507470">
    <property type="component" value="Unassembled WGS sequence"/>
</dbReference>
<keyword evidence="4" id="KW-0812">Transmembrane</keyword>
<dbReference type="SMART" id="SM00255">
    <property type="entry name" value="TIR"/>
    <property type="match status" value="1"/>
</dbReference>
<dbReference type="OrthoDB" id="6155791at2759"/>
<reference evidence="12 13" key="1">
    <citation type="submission" date="2020-06" db="EMBL/GenBank/DDBJ databases">
        <authorList>
            <person name="Li R."/>
            <person name="Bekaert M."/>
        </authorList>
    </citation>
    <scope>NUCLEOTIDE SEQUENCE [LARGE SCALE GENOMIC DNA]</scope>
    <source>
        <strain evidence="13">wild</strain>
    </source>
</reference>
<dbReference type="InterPro" id="IPR032675">
    <property type="entry name" value="LRR_dom_sf"/>
</dbReference>
<accession>A0A6J8BKX4</accession>
<organism evidence="12 13">
    <name type="scientific">Mytilus coruscus</name>
    <name type="common">Sea mussel</name>
    <dbReference type="NCBI Taxonomy" id="42192"/>
    <lineage>
        <taxon>Eukaryota</taxon>
        <taxon>Metazoa</taxon>
        <taxon>Spiralia</taxon>
        <taxon>Lophotrochozoa</taxon>
        <taxon>Mollusca</taxon>
        <taxon>Bivalvia</taxon>
        <taxon>Autobranchia</taxon>
        <taxon>Pteriomorphia</taxon>
        <taxon>Mytilida</taxon>
        <taxon>Mytiloidea</taxon>
        <taxon>Mytilidae</taxon>
        <taxon>Mytilinae</taxon>
        <taxon>Mytilus</taxon>
    </lineage>
</organism>
<feature type="domain" description="TIR" evidence="11">
    <location>
        <begin position="401"/>
        <end position="529"/>
    </location>
</feature>
<dbReference type="AlphaFoldDB" id="A0A6J8BKX4"/>
<dbReference type="Gene3D" id="3.40.50.10140">
    <property type="entry name" value="Toll/interleukin-1 receptor homology (TIR) domain"/>
    <property type="match status" value="1"/>
</dbReference>
<gene>
    <name evidence="12" type="ORF">MCOR_20218</name>
</gene>
<dbReference type="InterPro" id="IPR035897">
    <property type="entry name" value="Toll_tir_struct_dom_sf"/>
</dbReference>
<evidence type="ECO:0000256" key="1">
    <source>
        <dbReference type="ARBA" id="ARBA00004167"/>
    </source>
</evidence>
<dbReference type="Pfam" id="PF01582">
    <property type="entry name" value="TIR"/>
    <property type="match status" value="1"/>
</dbReference>
<evidence type="ECO:0000256" key="5">
    <source>
        <dbReference type="ARBA" id="ARBA00022729"/>
    </source>
</evidence>
<dbReference type="InterPro" id="IPR000157">
    <property type="entry name" value="TIR_dom"/>
</dbReference>
<dbReference type="InterPro" id="IPR003591">
    <property type="entry name" value="Leu-rich_rpt_typical-subtyp"/>
</dbReference>
<evidence type="ECO:0000256" key="8">
    <source>
        <dbReference type="ARBA" id="ARBA00023136"/>
    </source>
</evidence>
<comment type="similarity">
    <text evidence="2">Belongs to the Toll-like receptor family.</text>
</comment>
<evidence type="ECO:0000256" key="9">
    <source>
        <dbReference type="ARBA" id="ARBA00023170"/>
    </source>
</evidence>
<evidence type="ECO:0000256" key="4">
    <source>
        <dbReference type="ARBA" id="ARBA00022692"/>
    </source>
</evidence>
<keyword evidence="9" id="KW-0675">Receptor</keyword>
<evidence type="ECO:0000256" key="6">
    <source>
        <dbReference type="ARBA" id="ARBA00022737"/>
    </source>
</evidence>
<keyword evidence="7" id="KW-1133">Transmembrane helix</keyword>